<organism evidence="3 4">
    <name type="scientific">Lysinibacillus xylanilyticus</name>
    <dbReference type="NCBI Taxonomy" id="582475"/>
    <lineage>
        <taxon>Bacteria</taxon>
        <taxon>Bacillati</taxon>
        <taxon>Bacillota</taxon>
        <taxon>Bacilli</taxon>
        <taxon>Bacillales</taxon>
        <taxon>Bacillaceae</taxon>
        <taxon>Lysinibacillus</taxon>
    </lineage>
</organism>
<dbReference type="RefSeq" id="WP_100543709.1">
    <property type="nucleotide sequence ID" value="NZ_PHQY01000646.1"/>
</dbReference>
<accession>A0A2M9Q4S1</accession>
<evidence type="ECO:0000256" key="1">
    <source>
        <dbReference type="ARBA" id="ARBA00022723"/>
    </source>
</evidence>
<dbReference type="GO" id="GO:0046872">
    <property type="term" value="F:metal ion binding"/>
    <property type="evidence" value="ECO:0007669"/>
    <property type="project" value="UniProtKB-KW"/>
</dbReference>
<dbReference type="PANTHER" id="PTHR33993:SF2">
    <property type="entry name" value="VOC DOMAIN-CONTAINING PROTEIN"/>
    <property type="match status" value="1"/>
</dbReference>
<reference evidence="3 4" key="1">
    <citation type="submission" date="2017-11" db="EMBL/GenBank/DDBJ databases">
        <title>Bacterial isolate from king chilli rhizosphere.</title>
        <authorList>
            <person name="Takhelmayum P."/>
            <person name="Sarangthem I."/>
        </authorList>
    </citation>
    <scope>NUCLEOTIDE SEQUENCE [LARGE SCALE GENOMIC DNA]</scope>
    <source>
        <strain evidence="4">t26</strain>
    </source>
</reference>
<evidence type="ECO:0000259" key="2">
    <source>
        <dbReference type="PROSITE" id="PS51819"/>
    </source>
</evidence>
<name>A0A2M9Q4S1_9BACI</name>
<feature type="domain" description="VOC" evidence="2">
    <location>
        <begin position="8"/>
        <end position="122"/>
    </location>
</feature>
<dbReference type="EMBL" id="PHQY01000646">
    <property type="protein sequence ID" value="PJO43064.1"/>
    <property type="molecule type" value="Genomic_DNA"/>
</dbReference>
<evidence type="ECO:0000313" key="3">
    <source>
        <dbReference type="EMBL" id="PJO43064.1"/>
    </source>
</evidence>
<dbReference type="Gene3D" id="3.10.180.10">
    <property type="entry name" value="2,3-Dihydroxybiphenyl 1,2-Dioxygenase, domain 1"/>
    <property type="match status" value="1"/>
</dbReference>
<dbReference type="GO" id="GO:0004462">
    <property type="term" value="F:lactoylglutathione lyase activity"/>
    <property type="evidence" value="ECO:0007669"/>
    <property type="project" value="InterPro"/>
</dbReference>
<dbReference type="PROSITE" id="PS51819">
    <property type="entry name" value="VOC"/>
    <property type="match status" value="1"/>
</dbReference>
<dbReference type="InterPro" id="IPR018146">
    <property type="entry name" value="Glyoxalase_1_CS"/>
</dbReference>
<proteinExistence type="predicted"/>
<gene>
    <name evidence="3" type="ORF">CWD94_14980</name>
</gene>
<keyword evidence="1" id="KW-0479">Metal-binding</keyword>
<dbReference type="InterPro" id="IPR037523">
    <property type="entry name" value="VOC_core"/>
</dbReference>
<dbReference type="SUPFAM" id="SSF54593">
    <property type="entry name" value="Glyoxalase/Bleomycin resistance protein/Dihydroxybiphenyl dioxygenase"/>
    <property type="match status" value="1"/>
</dbReference>
<evidence type="ECO:0000313" key="4">
    <source>
        <dbReference type="Proteomes" id="UP000232101"/>
    </source>
</evidence>
<dbReference type="Pfam" id="PF00903">
    <property type="entry name" value="Glyoxalase"/>
    <property type="match status" value="1"/>
</dbReference>
<dbReference type="InterPro" id="IPR052164">
    <property type="entry name" value="Anthracycline_SecMetBiosynth"/>
</dbReference>
<protein>
    <submittedName>
        <fullName evidence="3">Glyoxalase</fullName>
    </submittedName>
</protein>
<dbReference type="InterPro" id="IPR004360">
    <property type="entry name" value="Glyas_Fos-R_dOase_dom"/>
</dbReference>
<sequence>MVNNVIQKIGQIGVSIKNVENAIEFYKEVLGLPLLFSTESMAFFECNGQRLLLSLPEKDEFANSSSVIYFQVADINKTFEELLEKGVSFIDQPHVVAKMGNTETWMTFFKDTEGNTHALMCEVQI</sequence>
<dbReference type="InterPro" id="IPR029068">
    <property type="entry name" value="Glyas_Bleomycin-R_OHBP_Dase"/>
</dbReference>
<dbReference type="PROSITE" id="PS00934">
    <property type="entry name" value="GLYOXALASE_I_1"/>
    <property type="match status" value="1"/>
</dbReference>
<dbReference type="AlphaFoldDB" id="A0A2M9Q4S1"/>
<comment type="caution">
    <text evidence="3">The sequence shown here is derived from an EMBL/GenBank/DDBJ whole genome shotgun (WGS) entry which is preliminary data.</text>
</comment>
<dbReference type="Proteomes" id="UP000232101">
    <property type="component" value="Unassembled WGS sequence"/>
</dbReference>
<dbReference type="PANTHER" id="PTHR33993">
    <property type="entry name" value="GLYOXALASE-RELATED"/>
    <property type="match status" value="1"/>
</dbReference>